<gene>
    <name evidence="8" type="ORF">PMAYCL1PPCAC_15105</name>
</gene>
<dbReference type="GO" id="GO:0020037">
    <property type="term" value="F:heme binding"/>
    <property type="evidence" value="ECO:0007669"/>
    <property type="project" value="InterPro"/>
</dbReference>
<dbReference type="AlphaFoldDB" id="A0AAN5HXS1"/>
<feature type="non-terminal residue" evidence="8">
    <location>
        <position position="1"/>
    </location>
</feature>
<keyword evidence="4" id="KW-0479">Metal-binding</keyword>
<dbReference type="SUPFAM" id="SSF48264">
    <property type="entry name" value="Cytochrome P450"/>
    <property type="match status" value="1"/>
</dbReference>
<dbReference type="GO" id="GO:0004497">
    <property type="term" value="F:monooxygenase activity"/>
    <property type="evidence" value="ECO:0007669"/>
    <property type="project" value="UniProtKB-KW"/>
</dbReference>
<evidence type="ECO:0000256" key="2">
    <source>
        <dbReference type="ARBA" id="ARBA00010617"/>
    </source>
</evidence>
<organism evidence="8 9">
    <name type="scientific">Pristionchus mayeri</name>
    <dbReference type="NCBI Taxonomy" id="1317129"/>
    <lineage>
        <taxon>Eukaryota</taxon>
        <taxon>Metazoa</taxon>
        <taxon>Ecdysozoa</taxon>
        <taxon>Nematoda</taxon>
        <taxon>Chromadorea</taxon>
        <taxon>Rhabditida</taxon>
        <taxon>Rhabditina</taxon>
        <taxon>Diplogasteromorpha</taxon>
        <taxon>Diplogasteroidea</taxon>
        <taxon>Neodiplogasteridae</taxon>
        <taxon>Pristionchus</taxon>
    </lineage>
</organism>
<evidence type="ECO:0000256" key="6">
    <source>
        <dbReference type="ARBA" id="ARBA00023004"/>
    </source>
</evidence>
<dbReference type="GO" id="GO:0016705">
    <property type="term" value="F:oxidoreductase activity, acting on paired donors, with incorporation or reduction of molecular oxygen"/>
    <property type="evidence" value="ECO:0007669"/>
    <property type="project" value="InterPro"/>
</dbReference>
<dbReference type="InterPro" id="IPR036396">
    <property type="entry name" value="Cyt_P450_sf"/>
</dbReference>
<evidence type="ECO:0000256" key="5">
    <source>
        <dbReference type="ARBA" id="ARBA00023002"/>
    </source>
</evidence>
<name>A0AAN5HXS1_9BILA</name>
<keyword evidence="9" id="KW-1185">Reference proteome</keyword>
<keyword evidence="3" id="KW-0349">Heme</keyword>
<dbReference type="PANTHER" id="PTHR24291">
    <property type="entry name" value="CYTOCHROME P450 FAMILY 4"/>
    <property type="match status" value="1"/>
</dbReference>
<keyword evidence="7" id="KW-0503">Monooxygenase</keyword>
<dbReference type="Proteomes" id="UP001328107">
    <property type="component" value="Unassembled WGS sequence"/>
</dbReference>
<evidence type="ECO:0000313" key="9">
    <source>
        <dbReference type="Proteomes" id="UP001328107"/>
    </source>
</evidence>
<dbReference type="PANTHER" id="PTHR24291:SF146">
    <property type="entry name" value="CYTOCHROME P450"/>
    <property type="match status" value="1"/>
</dbReference>
<proteinExistence type="inferred from homology"/>
<protein>
    <recommendedName>
        <fullName evidence="10">Cytochrome P450</fullName>
    </recommendedName>
</protein>
<comment type="similarity">
    <text evidence="2">Belongs to the cytochrome P450 family.</text>
</comment>
<sequence length="99" mass="11185">STNEKWQSHRKIITPTFHVNILKEFKGVFITQGRVLADQLDHVADTGREVDIFPFLKRCTLDIISETAMGTPLNAQTGGHVEYCDAVSELTNLVSEHFR</sequence>
<dbReference type="InterPro" id="IPR001128">
    <property type="entry name" value="Cyt_P450"/>
</dbReference>
<accession>A0AAN5HXS1</accession>
<keyword evidence="5" id="KW-0560">Oxidoreductase</keyword>
<keyword evidence="6" id="KW-0408">Iron</keyword>
<evidence type="ECO:0008006" key="10">
    <source>
        <dbReference type="Google" id="ProtNLM"/>
    </source>
</evidence>
<evidence type="ECO:0000256" key="7">
    <source>
        <dbReference type="ARBA" id="ARBA00023033"/>
    </source>
</evidence>
<comment type="caution">
    <text evidence="8">The sequence shown here is derived from an EMBL/GenBank/DDBJ whole genome shotgun (WGS) entry which is preliminary data.</text>
</comment>
<dbReference type="InterPro" id="IPR050196">
    <property type="entry name" value="Cytochrome_P450_Monoox"/>
</dbReference>
<evidence type="ECO:0000256" key="1">
    <source>
        <dbReference type="ARBA" id="ARBA00001971"/>
    </source>
</evidence>
<evidence type="ECO:0000256" key="4">
    <source>
        <dbReference type="ARBA" id="ARBA00022723"/>
    </source>
</evidence>
<evidence type="ECO:0000256" key="3">
    <source>
        <dbReference type="ARBA" id="ARBA00022617"/>
    </source>
</evidence>
<evidence type="ECO:0000313" key="8">
    <source>
        <dbReference type="EMBL" id="GMR44910.1"/>
    </source>
</evidence>
<comment type="cofactor">
    <cofactor evidence="1">
        <name>heme</name>
        <dbReference type="ChEBI" id="CHEBI:30413"/>
    </cofactor>
</comment>
<feature type="non-terminal residue" evidence="8">
    <location>
        <position position="99"/>
    </location>
</feature>
<dbReference type="PRINTS" id="PR00464">
    <property type="entry name" value="EP450II"/>
</dbReference>
<reference evidence="9" key="1">
    <citation type="submission" date="2022-10" db="EMBL/GenBank/DDBJ databases">
        <title>Genome assembly of Pristionchus species.</title>
        <authorList>
            <person name="Yoshida K."/>
            <person name="Sommer R.J."/>
        </authorList>
    </citation>
    <scope>NUCLEOTIDE SEQUENCE [LARGE SCALE GENOMIC DNA]</scope>
    <source>
        <strain evidence="9">RS5460</strain>
    </source>
</reference>
<dbReference type="InterPro" id="IPR002402">
    <property type="entry name" value="Cyt_P450_E_grp-II"/>
</dbReference>
<dbReference type="Gene3D" id="1.10.630.10">
    <property type="entry name" value="Cytochrome P450"/>
    <property type="match status" value="1"/>
</dbReference>
<dbReference type="EMBL" id="BTRK01000004">
    <property type="protein sequence ID" value="GMR44910.1"/>
    <property type="molecule type" value="Genomic_DNA"/>
</dbReference>
<dbReference type="Pfam" id="PF00067">
    <property type="entry name" value="p450"/>
    <property type="match status" value="1"/>
</dbReference>
<dbReference type="GO" id="GO:0005506">
    <property type="term" value="F:iron ion binding"/>
    <property type="evidence" value="ECO:0007669"/>
    <property type="project" value="InterPro"/>
</dbReference>